<accession>A0A108UAH3</accession>
<protein>
    <recommendedName>
        <fullName evidence="2">X-Tfes XVIPCD domain-containing protein</fullName>
    </recommendedName>
</protein>
<dbReference type="OrthoDB" id="7226437at2"/>
<evidence type="ECO:0000256" key="1">
    <source>
        <dbReference type="SAM" id="MobiDB-lite"/>
    </source>
</evidence>
<dbReference type="RefSeq" id="WP_036113065.1">
    <property type="nucleotide sequence ID" value="NZ_JAJA02000001.1"/>
</dbReference>
<sequence length="435" mass="46210">MPSSQDYAALSQDAYNDRRADPTVSVPINGVDYRVLATANNRENGYQGTIYQRVDSGEIIVAHRGTEPTNGVGEFIRDVIRTDGGMVVNGVNNQAPDAIALTQRAIDIAREQGERTGRPQPPVAVTGHSLGGTLAQISAHRFQAEGVHGETFNAYGAAGLNMGIPAGDNNRMINHVRASDTVSSASPQYGQTRVYATQEDVDALRDAGYANNRRQSFWPDFIGGDLRNPVGVVASRGLAAHDIAPFAGGPGTPPLMTRANEDRAQQFDPMIDKFRGDIGAARAGITGASQNVQDGIRRVREGWNDLFSHNGHVQGAPLVSDSPLLGQTYAAIDRGGPALAGLDHRAVASLTATAGAQGLHEIHHVARGNNGTLFAVQGQSPNDPAALRASVDLETQRQPLAVSSQQSVQQAEQAQRNNGAQQEAVEQTRRNPSMV</sequence>
<comment type="caution">
    <text evidence="3">The sequence shown here is derived from an EMBL/GenBank/DDBJ whole genome shotgun (WGS) entry which is preliminary data.</text>
</comment>
<dbReference type="Proteomes" id="UP000023435">
    <property type="component" value="Unassembled WGS sequence"/>
</dbReference>
<dbReference type="Gene3D" id="3.40.50.1820">
    <property type="entry name" value="alpha/beta hydrolase"/>
    <property type="match status" value="1"/>
</dbReference>
<dbReference type="SUPFAM" id="SSF53474">
    <property type="entry name" value="alpha/beta-Hydrolases"/>
    <property type="match status" value="1"/>
</dbReference>
<evidence type="ECO:0000313" key="4">
    <source>
        <dbReference type="Proteomes" id="UP000023435"/>
    </source>
</evidence>
<proteinExistence type="predicted"/>
<reference evidence="3 4" key="1">
    <citation type="journal article" date="2014" name="Genome Announc.">
        <title>Draft Genome Sequence of Lysobacter capsici AZ78, a Bacterium Antagonistic to Plant-Pathogenic Oomycetes.</title>
        <authorList>
            <person name="Puopolo G."/>
            <person name="Sonego P."/>
            <person name="Engelen K."/>
            <person name="Pertot I."/>
        </authorList>
    </citation>
    <scope>NUCLEOTIDE SEQUENCE [LARGE SCALE GENOMIC DNA]</scope>
    <source>
        <strain evidence="3 4">AZ78</strain>
    </source>
</reference>
<feature type="compositionally biased region" description="Polar residues" evidence="1">
    <location>
        <begin position="416"/>
        <end position="435"/>
    </location>
</feature>
<organism evidence="3 4">
    <name type="scientific">Lysobacter capsici AZ78</name>
    <dbReference type="NCBI Taxonomy" id="1444315"/>
    <lineage>
        <taxon>Bacteria</taxon>
        <taxon>Pseudomonadati</taxon>
        <taxon>Pseudomonadota</taxon>
        <taxon>Gammaproteobacteria</taxon>
        <taxon>Lysobacterales</taxon>
        <taxon>Lysobacteraceae</taxon>
        <taxon>Lysobacter</taxon>
    </lineage>
</organism>
<feature type="domain" description="X-Tfes XVIPCD" evidence="2">
    <location>
        <begin position="324"/>
        <end position="406"/>
    </location>
</feature>
<dbReference type="Pfam" id="PF26363">
    <property type="entry name" value="Phospholipase-like"/>
    <property type="match status" value="1"/>
</dbReference>
<dbReference type="EMBL" id="JAJA02000001">
    <property type="protein sequence ID" value="KWS05563.1"/>
    <property type="molecule type" value="Genomic_DNA"/>
</dbReference>
<gene>
    <name evidence="3" type="ORF">AZ78_3115</name>
</gene>
<keyword evidence="4" id="KW-1185">Reference proteome</keyword>
<dbReference type="InterPro" id="IPR046519">
    <property type="entry name" value="X-Tfes_XVIPCD"/>
</dbReference>
<dbReference type="InterPro" id="IPR029058">
    <property type="entry name" value="AB_hydrolase_fold"/>
</dbReference>
<feature type="region of interest" description="Disordered" evidence="1">
    <location>
        <begin position="397"/>
        <end position="435"/>
    </location>
</feature>
<evidence type="ECO:0000259" key="2">
    <source>
        <dbReference type="Pfam" id="PF20410"/>
    </source>
</evidence>
<name>A0A108UAH3_9GAMM</name>
<evidence type="ECO:0000313" key="3">
    <source>
        <dbReference type="EMBL" id="KWS05563.1"/>
    </source>
</evidence>
<dbReference type="AlphaFoldDB" id="A0A108UAH3"/>
<dbReference type="Pfam" id="PF20410">
    <property type="entry name" value="X-Tfes_XVIPCD"/>
    <property type="match status" value="1"/>
</dbReference>
<feature type="compositionally biased region" description="Low complexity" evidence="1">
    <location>
        <begin position="401"/>
        <end position="415"/>
    </location>
</feature>